<accession>A0ABD2WHS7</accession>
<feature type="domain" description="CCHC-type" evidence="2">
    <location>
        <begin position="465"/>
        <end position="481"/>
    </location>
</feature>
<proteinExistence type="predicted"/>
<dbReference type="Proteomes" id="UP001627154">
    <property type="component" value="Unassembled WGS sequence"/>
</dbReference>
<protein>
    <recommendedName>
        <fullName evidence="2">CCHC-type domain-containing protein</fullName>
    </recommendedName>
</protein>
<dbReference type="EMBL" id="JBJJXI010000106">
    <property type="protein sequence ID" value="KAL3392387.1"/>
    <property type="molecule type" value="Genomic_DNA"/>
</dbReference>
<feature type="region of interest" description="Disordered" evidence="1">
    <location>
        <begin position="713"/>
        <end position="747"/>
    </location>
</feature>
<feature type="compositionally biased region" description="Polar residues" evidence="1">
    <location>
        <begin position="657"/>
        <end position="668"/>
    </location>
</feature>
<gene>
    <name evidence="3" type="ORF">TKK_013209</name>
</gene>
<feature type="region of interest" description="Disordered" evidence="1">
    <location>
        <begin position="69"/>
        <end position="100"/>
    </location>
</feature>
<dbReference type="InterPro" id="IPR001878">
    <property type="entry name" value="Znf_CCHC"/>
</dbReference>
<evidence type="ECO:0000313" key="3">
    <source>
        <dbReference type="EMBL" id="KAL3392387.1"/>
    </source>
</evidence>
<feature type="domain" description="CCHC-type" evidence="2">
    <location>
        <begin position="442"/>
        <end position="458"/>
    </location>
</feature>
<evidence type="ECO:0000313" key="4">
    <source>
        <dbReference type="Proteomes" id="UP001627154"/>
    </source>
</evidence>
<dbReference type="SMART" id="SM00343">
    <property type="entry name" value="ZnF_C2HC"/>
    <property type="match status" value="2"/>
</dbReference>
<feature type="region of interest" description="Disordered" evidence="1">
    <location>
        <begin position="117"/>
        <end position="148"/>
    </location>
</feature>
<sequence>MVLGVPTSRLIPRKKKNLFGILNVYSAYVSASADGLGAPSMETISVIDVVTEYLEKCSKTERHAILEKFMTSSSSGSESDDEASTSNTRHTPKDDQKIESSSTDALNLMQLDEKHDLSASDNTPMPTPQTQPPLQDSERRSTKTAKKCVNFSYTPDRDVSFATYDNNYLGSITSGSRVDNGPQNLLIDYSNENSNSNSRNTYIRDALDGFNGIMKRIPKFNGKPEKLPLFCEAVRAAARQMPSMQREIIHSLEAKLVDEAEEYVGLLISYTSISDLLEDLRDRFGNRSVAEALVLELGRTIQGTTEPVRSYSSRIQILYNRALIRYDMAPDINDIERRAAKIALNRNVLSCFLHGLREPIQNHTRLCIPSNLPDAIRKAIDVERETLLRAATGSNISAMGLLNVPLTAPLPSKIAQEHSTGSESADATSSPKKEARKEGKMQCQYCFKYNHVAADCRKLKHDLLFCNNCHLRGHEAATCRRQGQASAQTPENDTNASDRITVAIIMISGVTIIMIMINRIGPPAQVNHALPRQITQKTNRVLGAVLKQRALRSPRNQNSNELIPCNSMSDRGAAYAGEDDDMFPESFIHSLLADDKCKGNDEKPAQHDNDRFTLHGAERRPRKANSHCIADNTTNAASARSPNAQEGCRDGEENMHLNANSEPHTTQKLIRRDSSPCSICTNPDVVQPQPDGTADYRHKTGARVSNITESLEDDTQHENNITNDGSPLSGKVKSTKNLKKKQKKNHQKHPFSDFYAIVSRKMSFFAHFFSAQKAFLYTCVP</sequence>
<feature type="region of interest" description="Disordered" evidence="1">
    <location>
        <begin position="415"/>
        <end position="435"/>
    </location>
</feature>
<dbReference type="SUPFAM" id="SSF57756">
    <property type="entry name" value="Retrovirus zinc finger-like domains"/>
    <property type="match status" value="1"/>
</dbReference>
<feature type="compositionally biased region" description="Polar residues" evidence="1">
    <location>
        <begin position="631"/>
        <end position="644"/>
    </location>
</feature>
<name>A0ABD2WHS7_9HYME</name>
<feature type="region of interest" description="Disordered" evidence="1">
    <location>
        <begin position="598"/>
        <end position="672"/>
    </location>
</feature>
<comment type="caution">
    <text evidence="3">The sequence shown here is derived from an EMBL/GenBank/DDBJ whole genome shotgun (WGS) entry which is preliminary data.</text>
</comment>
<organism evidence="3 4">
    <name type="scientific">Trichogramma kaykai</name>
    <dbReference type="NCBI Taxonomy" id="54128"/>
    <lineage>
        <taxon>Eukaryota</taxon>
        <taxon>Metazoa</taxon>
        <taxon>Ecdysozoa</taxon>
        <taxon>Arthropoda</taxon>
        <taxon>Hexapoda</taxon>
        <taxon>Insecta</taxon>
        <taxon>Pterygota</taxon>
        <taxon>Neoptera</taxon>
        <taxon>Endopterygota</taxon>
        <taxon>Hymenoptera</taxon>
        <taxon>Apocrita</taxon>
        <taxon>Proctotrupomorpha</taxon>
        <taxon>Chalcidoidea</taxon>
        <taxon>Trichogrammatidae</taxon>
        <taxon>Trichogramma</taxon>
    </lineage>
</organism>
<reference evidence="3 4" key="1">
    <citation type="journal article" date="2024" name="bioRxiv">
        <title>A reference genome for Trichogramma kaykai: A tiny desert-dwelling parasitoid wasp with competing sex-ratio distorters.</title>
        <authorList>
            <person name="Culotta J."/>
            <person name="Lindsey A.R."/>
        </authorList>
    </citation>
    <scope>NUCLEOTIDE SEQUENCE [LARGE SCALE GENOMIC DNA]</scope>
    <source>
        <strain evidence="3 4">KSX58</strain>
    </source>
</reference>
<evidence type="ECO:0000259" key="2">
    <source>
        <dbReference type="SMART" id="SM00343"/>
    </source>
</evidence>
<dbReference type="AlphaFoldDB" id="A0ABD2WHS7"/>
<dbReference type="InterPro" id="IPR036875">
    <property type="entry name" value="Znf_CCHC_sf"/>
</dbReference>
<evidence type="ECO:0000256" key="1">
    <source>
        <dbReference type="SAM" id="MobiDB-lite"/>
    </source>
</evidence>
<feature type="compositionally biased region" description="Polar residues" evidence="1">
    <location>
        <begin position="417"/>
        <end position="430"/>
    </location>
</feature>
<feature type="compositionally biased region" description="Basic and acidic residues" evidence="1">
    <location>
        <begin position="598"/>
        <end position="619"/>
    </location>
</feature>
<keyword evidence="4" id="KW-1185">Reference proteome</keyword>
<feature type="compositionally biased region" description="Basic residues" evidence="1">
    <location>
        <begin position="733"/>
        <end position="747"/>
    </location>
</feature>